<dbReference type="SUPFAM" id="SSF49452">
    <property type="entry name" value="Starch-binding domain-like"/>
    <property type="match status" value="1"/>
</dbReference>
<dbReference type="GO" id="GO:0030246">
    <property type="term" value="F:carbohydrate binding"/>
    <property type="evidence" value="ECO:0007669"/>
    <property type="project" value="InterPro"/>
</dbReference>
<keyword evidence="6" id="KW-0472">Membrane</keyword>
<evidence type="ECO:0000256" key="1">
    <source>
        <dbReference type="ARBA" id="ARBA00004571"/>
    </source>
</evidence>
<proteinExistence type="predicted"/>
<dbReference type="Proteomes" id="UP000238823">
    <property type="component" value="Unassembled WGS sequence"/>
</dbReference>
<organism evidence="8 9">
    <name type="scientific">Enhygromyxa salina</name>
    <dbReference type="NCBI Taxonomy" id="215803"/>
    <lineage>
        <taxon>Bacteria</taxon>
        <taxon>Pseudomonadati</taxon>
        <taxon>Myxococcota</taxon>
        <taxon>Polyangia</taxon>
        <taxon>Nannocystales</taxon>
        <taxon>Nannocystaceae</taxon>
        <taxon>Enhygromyxa</taxon>
    </lineage>
</organism>
<evidence type="ECO:0000256" key="7">
    <source>
        <dbReference type="ARBA" id="ARBA00023237"/>
    </source>
</evidence>
<comment type="caution">
    <text evidence="8">The sequence shown here is derived from an EMBL/GenBank/DDBJ whole genome shotgun (WGS) entry which is preliminary data.</text>
</comment>
<dbReference type="Pfam" id="PF13620">
    <property type="entry name" value="CarboxypepD_reg"/>
    <property type="match status" value="1"/>
</dbReference>
<dbReference type="AlphaFoldDB" id="A0A2S9XTJ7"/>
<dbReference type="Gene3D" id="2.60.40.1120">
    <property type="entry name" value="Carboxypeptidase-like, regulatory domain"/>
    <property type="match status" value="1"/>
</dbReference>
<keyword evidence="5" id="KW-0732">Signal</keyword>
<dbReference type="GO" id="GO:0009279">
    <property type="term" value="C:cell outer membrane"/>
    <property type="evidence" value="ECO:0007669"/>
    <property type="project" value="UniProtKB-SubCell"/>
</dbReference>
<dbReference type="EMBL" id="PVNL01000135">
    <property type="protein sequence ID" value="PRP96060.1"/>
    <property type="molecule type" value="Genomic_DNA"/>
</dbReference>
<evidence type="ECO:0000313" key="9">
    <source>
        <dbReference type="Proteomes" id="UP000238823"/>
    </source>
</evidence>
<reference evidence="8 9" key="1">
    <citation type="submission" date="2018-03" db="EMBL/GenBank/DDBJ databases">
        <title>Draft Genome Sequences of the Obligatory Marine Myxobacteria Enhygromyxa salina SWB007.</title>
        <authorList>
            <person name="Poehlein A."/>
            <person name="Moghaddam J.A."/>
            <person name="Harms H."/>
            <person name="Alanjari M."/>
            <person name="Koenig G.M."/>
            <person name="Daniel R."/>
            <person name="Schaeberle T.F."/>
        </authorList>
    </citation>
    <scope>NUCLEOTIDE SEQUENCE [LARGE SCALE GENOMIC DNA]</scope>
    <source>
        <strain evidence="8 9">SWB007</strain>
    </source>
</reference>
<name>A0A2S9XTJ7_9BACT</name>
<keyword evidence="7" id="KW-0998">Cell outer membrane</keyword>
<protein>
    <submittedName>
        <fullName evidence="8">TonB-dependent Receptor Plug Domain protein</fullName>
    </submittedName>
</protein>
<dbReference type="PANTHER" id="PTHR30069">
    <property type="entry name" value="TONB-DEPENDENT OUTER MEMBRANE RECEPTOR"/>
    <property type="match status" value="1"/>
</dbReference>
<keyword evidence="8" id="KW-0675">Receptor</keyword>
<keyword evidence="2" id="KW-0813">Transport</keyword>
<comment type="subcellular location">
    <subcellularLocation>
        <location evidence="1">Cell outer membrane</location>
        <topology evidence="1">Multi-pass membrane protein</topology>
    </subcellularLocation>
</comment>
<accession>A0A2S9XTJ7</accession>
<evidence type="ECO:0000313" key="8">
    <source>
        <dbReference type="EMBL" id="PRP96060.1"/>
    </source>
</evidence>
<dbReference type="InterPro" id="IPR036942">
    <property type="entry name" value="Beta-barrel_TonB_sf"/>
</dbReference>
<sequence>MVLGLLAGLGPRATLAAPPTVERPATTQVSGRVREAGGSRRGVAGAVVLVVEAPADVRPGREARDPLDPDAVSWTRRAETDAEGNFLLEEVPVGKVRVVVVAGGYARLEQWAEVDAGDRANELDLYLRRDAGSDYRTEVRTERSRSYAVEPEHVIDAQQARRYAGSGDDPLLGAQNLPGVARSPLGLGMIGFRGGDPTEAGHYLDGHPIPRSFHILPIASVLSAPMVDRIELSPGNYSAAYGSFGGGLIAIESRPGGRAGIHGQAHLDLFDLGTTLEGPVGEGSVHVGLRRSHVGDILQAVRALPTANPAFWDYLGRFDHPLGARTQLTVRALGAGDRLTGDETFEFGASFHRFDLALRRTSEDWLIYVSPSLRLDASNLQQGGNELRRHANVYSVRAAFTRRNLVPWLNIEFGSDIVVERWRLRDHTQFNLASLEGEIRTIEDDEDTRGDQLRLGAWISLPMSFGAWQLVPALRANVFAYTGYPRIRPDPRVDLRGPVHERVDLHLALGMYSAPVVVARGEDSDLIEQNGFLGDGLADVPQYLIAYFEPNISIDVDDRSASATYVIHGSAGVQVRLPWELEARATGFWREGLPVTLERFRGDPYYYGRRRSLGLELLLRRSLANDVIDGWLGYTLMWARAEDQAGEWLPAVFDQRHNFVALLGVNLPRNVRVGARFRLVSGNPETPVVGREVVADDGVWFYRPLRAPRGTSYQPMFHQLDLRVDKSWVKDRTRVTTYLDVQNVYNRIYPEVWIYSRDWAERSSLIGLPIYPSLGVQVDF</sequence>
<dbReference type="Gene3D" id="2.40.170.20">
    <property type="entry name" value="TonB-dependent receptor, beta-barrel domain"/>
    <property type="match status" value="1"/>
</dbReference>
<evidence type="ECO:0000256" key="2">
    <source>
        <dbReference type="ARBA" id="ARBA00022448"/>
    </source>
</evidence>
<dbReference type="InterPro" id="IPR013784">
    <property type="entry name" value="Carb-bd-like_fold"/>
</dbReference>
<dbReference type="GO" id="GO:0015344">
    <property type="term" value="F:siderophore uptake transmembrane transporter activity"/>
    <property type="evidence" value="ECO:0007669"/>
    <property type="project" value="TreeGrafter"/>
</dbReference>
<keyword evidence="3" id="KW-1134">Transmembrane beta strand</keyword>
<dbReference type="PANTHER" id="PTHR30069:SF29">
    <property type="entry name" value="HEMOGLOBIN AND HEMOGLOBIN-HAPTOGLOBIN-BINDING PROTEIN 1-RELATED"/>
    <property type="match status" value="1"/>
</dbReference>
<dbReference type="GO" id="GO:0044718">
    <property type="term" value="P:siderophore transmembrane transport"/>
    <property type="evidence" value="ECO:0007669"/>
    <property type="project" value="TreeGrafter"/>
</dbReference>
<gene>
    <name evidence="8" type="ORF">ENSA7_68740</name>
</gene>
<dbReference type="InterPro" id="IPR039426">
    <property type="entry name" value="TonB-dep_rcpt-like"/>
</dbReference>
<evidence type="ECO:0000256" key="3">
    <source>
        <dbReference type="ARBA" id="ARBA00022452"/>
    </source>
</evidence>
<dbReference type="SUPFAM" id="SSF56935">
    <property type="entry name" value="Porins"/>
    <property type="match status" value="1"/>
</dbReference>
<evidence type="ECO:0000256" key="6">
    <source>
        <dbReference type="ARBA" id="ARBA00023136"/>
    </source>
</evidence>
<keyword evidence="4" id="KW-0812">Transmembrane</keyword>
<evidence type="ECO:0000256" key="4">
    <source>
        <dbReference type="ARBA" id="ARBA00022692"/>
    </source>
</evidence>
<evidence type="ECO:0000256" key="5">
    <source>
        <dbReference type="ARBA" id="ARBA00022729"/>
    </source>
</evidence>